<sequence>GGAAIGTNLMEIGAESQSIQTSGPPRSTTRLVGTGGVP</sequence>
<feature type="region of interest" description="Disordered" evidence="1">
    <location>
        <begin position="14"/>
        <end position="38"/>
    </location>
</feature>
<organism evidence="2 3">
    <name type="scientific">Corchorus capsularis</name>
    <name type="common">Jute</name>
    <dbReference type="NCBI Taxonomy" id="210143"/>
    <lineage>
        <taxon>Eukaryota</taxon>
        <taxon>Viridiplantae</taxon>
        <taxon>Streptophyta</taxon>
        <taxon>Embryophyta</taxon>
        <taxon>Tracheophyta</taxon>
        <taxon>Spermatophyta</taxon>
        <taxon>Magnoliopsida</taxon>
        <taxon>eudicotyledons</taxon>
        <taxon>Gunneridae</taxon>
        <taxon>Pentapetalae</taxon>
        <taxon>rosids</taxon>
        <taxon>malvids</taxon>
        <taxon>Malvales</taxon>
        <taxon>Malvaceae</taxon>
        <taxon>Grewioideae</taxon>
        <taxon>Apeibeae</taxon>
        <taxon>Corchorus</taxon>
    </lineage>
</organism>
<evidence type="ECO:0000256" key="1">
    <source>
        <dbReference type="SAM" id="MobiDB-lite"/>
    </source>
</evidence>
<gene>
    <name evidence="2" type="ORF">CCACVL1_12228</name>
</gene>
<proteinExistence type="predicted"/>
<comment type="caution">
    <text evidence="2">The sequence shown here is derived from an EMBL/GenBank/DDBJ whole genome shotgun (WGS) entry which is preliminary data.</text>
</comment>
<dbReference type="Proteomes" id="UP000188268">
    <property type="component" value="Unassembled WGS sequence"/>
</dbReference>
<dbReference type="EMBL" id="AWWV01010089">
    <property type="protein sequence ID" value="OMO81764.1"/>
    <property type="molecule type" value="Genomic_DNA"/>
</dbReference>
<feature type="non-terminal residue" evidence="2">
    <location>
        <position position="1"/>
    </location>
</feature>
<evidence type="ECO:0000313" key="3">
    <source>
        <dbReference type="Proteomes" id="UP000188268"/>
    </source>
</evidence>
<accession>A0A1R3IGQ8</accession>
<keyword evidence="3" id="KW-1185">Reference proteome</keyword>
<dbReference type="AlphaFoldDB" id="A0A1R3IGQ8"/>
<evidence type="ECO:0000313" key="2">
    <source>
        <dbReference type="EMBL" id="OMO81764.1"/>
    </source>
</evidence>
<feature type="compositionally biased region" description="Polar residues" evidence="1">
    <location>
        <begin position="15"/>
        <end position="31"/>
    </location>
</feature>
<dbReference type="Gramene" id="OMO81764">
    <property type="protein sequence ID" value="OMO81764"/>
    <property type="gene ID" value="CCACVL1_12228"/>
</dbReference>
<protein>
    <submittedName>
        <fullName evidence="2">Uncharacterized protein</fullName>
    </submittedName>
</protein>
<reference evidence="2 3" key="1">
    <citation type="submission" date="2013-09" db="EMBL/GenBank/DDBJ databases">
        <title>Corchorus capsularis genome sequencing.</title>
        <authorList>
            <person name="Alam M."/>
            <person name="Haque M.S."/>
            <person name="Islam M.S."/>
            <person name="Emdad E.M."/>
            <person name="Islam M.M."/>
            <person name="Ahmed B."/>
            <person name="Halim A."/>
            <person name="Hossen Q.M.M."/>
            <person name="Hossain M.Z."/>
            <person name="Ahmed R."/>
            <person name="Khan M.M."/>
            <person name="Islam R."/>
            <person name="Rashid M.M."/>
            <person name="Khan S.A."/>
            <person name="Rahman M.S."/>
            <person name="Alam M."/>
        </authorList>
    </citation>
    <scope>NUCLEOTIDE SEQUENCE [LARGE SCALE GENOMIC DNA]</scope>
    <source>
        <strain evidence="3">cv. CVL-1</strain>
        <tissue evidence="2">Whole seedling</tissue>
    </source>
</reference>
<name>A0A1R3IGQ8_COCAP</name>